<feature type="non-terminal residue" evidence="11">
    <location>
        <position position="237"/>
    </location>
</feature>
<feature type="domain" description="Peptidase S54 rhomboid" evidence="10">
    <location>
        <begin position="38"/>
        <end position="183"/>
    </location>
</feature>
<evidence type="ECO:0000259" key="10">
    <source>
        <dbReference type="Pfam" id="PF01694"/>
    </source>
</evidence>
<dbReference type="EMBL" id="HACG01019558">
    <property type="protein sequence ID" value="CEK66423.1"/>
    <property type="molecule type" value="Transcribed_RNA"/>
</dbReference>
<reference evidence="11" key="1">
    <citation type="submission" date="2014-12" db="EMBL/GenBank/DDBJ databases">
        <title>Insight into the proteome of Arion vulgaris.</title>
        <authorList>
            <person name="Aradska J."/>
            <person name="Bulat T."/>
            <person name="Smidak R."/>
            <person name="Sarate P."/>
            <person name="Gangsoo J."/>
            <person name="Sialana F."/>
            <person name="Bilban M."/>
            <person name="Lubec G."/>
        </authorList>
    </citation>
    <scope>NUCLEOTIDE SEQUENCE</scope>
    <source>
        <tissue evidence="11">Skin</tissue>
    </source>
</reference>
<keyword evidence="5" id="KW-0378">Hydrolase</keyword>
<keyword evidence="7 9" id="KW-0472">Membrane</keyword>
<gene>
    <name evidence="11" type="primary">ORF58684</name>
</gene>
<dbReference type="Gene3D" id="1.20.1540.10">
    <property type="entry name" value="Rhomboid-like"/>
    <property type="match status" value="1"/>
</dbReference>
<dbReference type="GO" id="GO:0006508">
    <property type="term" value="P:proteolysis"/>
    <property type="evidence" value="ECO:0007669"/>
    <property type="project" value="UniProtKB-KW"/>
</dbReference>
<dbReference type="InterPro" id="IPR035952">
    <property type="entry name" value="Rhomboid-like_sf"/>
</dbReference>
<protein>
    <recommendedName>
        <fullName evidence="10">Peptidase S54 rhomboid domain-containing protein</fullName>
    </recommendedName>
</protein>
<dbReference type="PANTHER" id="PTHR43066:SF1">
    <property type="entry name" value="RHOMBOID PROTEIN 2"/>
    <property type="match status" value="1"/>
</dbReference>
<evidence type="ECO:0000313" key="11">
    <source>
        <dbReference type="EMBL" id="CEK66423.1"/>
    </source>
</evidence>
<evidence type="ECO:0000256" key="3">
    <source>
        <dbReference type="ARBA" id="ARBA00022670"/>
    </source>
</evidence>
<accession>A0A0B6ZD31</accession>
<dbReference type="PANTHER" id="PTHR43066">
    <property type="entry name" value="RHOMBOID-RELATED PROTEIN"/>
    <property type="match status" value="1"/>
</dbReference>
<feature type="region of interest" description="Disordered" evidence="8">
    <location>
        <begin position="197"/>
        <end position="237"/>
    </location>
</feature>
<comment type="subcellular location">
    <subcellularLocation>
        <location evidence="1">Membrane</location>
        <topology evidence="1">Multi-pass membrane protein</topology>
    </subcellularLocation>
</comment>
<evidence type="ECO:0000256" key="2">
    <source>
        <dbReference type="ARBA" id="ARBA00009045"/>
    </source>
</evidence>
<evidence type="ECO:0000256" key="6">
    <source>
        <dbReference type="ARBA" id="ARBA00022989"/>
    </source>
</evidence>
<keyword evidence="3" id="KW-0645">Protease</keyword>
<evidence type="ECO:0000256" key="9">
    <source>
        <dbReference type="SAM" id="Phobius"/>
    </source>
</evidence>
<comment type="similarity">
    <text evidence="2">Belongs to the peptidase S54 family.</text>
</comment>
<organism evidence="11">
    <name type="scientific">Arion vulgaris</name>
    <dbReference type="NCBI Taxonomy" id="1028688"/>
    <lineage>
        <taxon>Eukaryota</taxon>
        <taxon>Metazoa</taxon>
        <taxon>Spiralia</taxon>
        <taxon>Lophotrochozoa</taxon>
        <taxon>Mollusca</taxon>
        <taxon>Gastropoda</taxon>
        <taxon>Heterobranchia</taxon>
        <taxon>Euthyneura</taxon>
        <taxon>Panpulmonata</taxon>
        <taxon>Eupulmonata</taxon>
        <taxon>Stylommatophora</taxon>
        <taxon>Helicina</taxon>
        <taxon>Arionoidea</taxon>
        <taxon>Arionidae</taxon>
        <taxon>Arion</taxon>
    </lineage>
</organism>
<evidence type="ECO:0000256" key="8">
    <source>
        <dbReference type="SAM" id="MobiDB-lite"/>
    </source>
</evidence>
<dbReference type="FunFam" id="1.20.1540.10:FF:000008">
    <property type="entry name" value="RHOMBOID-like protein 13"/>
    <property type="match status" value="1"/>
</dbReference>
<dbReference type="Pfam" id="PF01694">
    <property type="entry name" value="Rhomboid"/>
    <property type="match status" value="1"/>
</dbReference>
<evidence type="ECO:0000256" key="1">
    <source>
        <dbReference type="ARBA" id="ARBA00004141"/>
    </source>
</evidence>
<evidence type="ECO:0000256" key="5">
    <source>
        <dbReference type="ARBA" id="ARBA00022801"/>
    </source>
</evidence>
<name>A0A0B6ZD31_9EUPU</name>
<evidence type="ECO:0000256" key="7">
    <source>
        <dbReference type="ARBA" id="ARBA00023136"/>
    </source>
</evidence>
<feature type="transmembrane region" description="Helical" evidence="9">
    <location>
        <begin position="77"/>
        <end position="103"/>
    </location>
</feature>
<sequence length="237" mass="26251">PATLSLITGQAAMFMAPGALPDVMDVCISSQQVYYGRDWLRMLLSSFYHGSDMHLYYNMVSLLYKGSWLEKKLGTPYFIYLTTVFVALINALYVALGLFFSWLFNNQGYAQSCAVGFSGVLFAMKVLTTHYAPRGPQLLFGVLQVPFRYIYWVELLMIQILVPNASFVGHLAGILAGVMYIWGPLQPIMHIFMQPKESSVDPPSGTTSPVMDASTATNNVANRHQSPAARSQSPAAR</sequence>
<dbReference type="InterPro" id="IPR022764">
    <property type="entry name" value="Peptidase_S54_rhomboid_dom"/>
</dbReference>
<dbReference type="SUPFAM" id="SSF144091">
    <property type="entry name" value="Rhomboid-like"/>
    <property type="match status" value="1"/>
</dbReference>
<feature type="transmembrane region" description="Helical" evidence="9">
    <location>
        <begin position="167"/>
        <end position="185"/>
    </location>
</feature>
<dbReference type="GO" id="GO:0004252">
    <property type="term" value="F:serine-type endopeptidase activity"/>
    <property type="evidence" value="ECO:0007669"/>
    <property type="project" value="InterPro"/>
</dbReference>
<proteinExistence type="inferred from homology"/>
<keyword evidence="4 9" id="KW-0812">Transmembrane</keyword>
<dbReference type="AlphaFoldDB" id="A0A0B6ZD31"/>
<dbReference type="GO" id="GO:0016020">
    <property type="term" value="C:membrane"/>
    <property type="evidence" value="ECO:0007669"/>
    <property type="project" value="UniProtKB-SubCell"/>
</dbReference>
<feature type="compositionally biased region" description="Low complexity" evidence="8">
    <location>
        <begin position="225"/>
        <end position="237"/>
    </location>
</feature>
<feature type="non-terminal residue" evidence="11">
    <location>
        <position position="1"/>
    </location>
</feature>
<feature type="compositionally biased region" description="Polar residues" evidence="8">
    <location>
        <begin position="204"/>
        <end position="224"/>
    </location>
</feature>
<keyword evidence="6 9" id="KW-1133">Transmembrane helix</keyword>
<evidence type="ECO:0000256" key="4">
    <source>
        <dbReference type="ARBA" id="ARBA00022692"/>
    </source>
</evidence>